<feature type="domain" description="DEAD/DEAH-box helicase" evidence="1">
    <location>
        <begin position="201"/>
        <end position="268"/>
    </location>
</feature>
<evidence type="ECO:0000259" key="1">
    <source>
        <dbReference type="Pfam" id="PF00270"/>
    </source>
</evidence>
<dbReference type="Gene3D" id="3.40.50.300">
    <property type="entry name" value="P-loop containing nucleotide triphosphate hydrolases"/>
    <property type="match status" value="1"/>
</dbReference>
<dbReference type="EMBL" id="JARKIB010000065">
    <property type="protein sequence ID" value="KAJ7750580.1"/>
    <property type="molecule type" value="Genomic_DNA"/>
</dbReference>
<protein>
    <recommendedName>
        <fullName evidence="1">DEAD/DEAH-box helicase domain-containing protein</fullName>
    </recommendedName>
</protein>
<gene>
    <name evidence="2" type="ORF">B0H16DRAFT_1842673</name>
</gene>
<dbReference type="Pfam" id="PF00270">
    <property type="entry name" value="DEAD"/>
    <property type="match status" value="1"/>
</dbReference>
<dbReference type="InterPro" id="IPR011545">
    <property type="entry name" value="DEAD/DEAH_box_helicase_dom"/>
</dbReference>
<accession>A0AAD7N8S1</accession>
<organism evidence="2 3">
    <name type="scientific">Mycena metata</name>
    <dbReference type="NCBI Taxonomy" id="1033252"/>
    <lineage>
        <taxon>Eukaryota</taxon>
        <taxon>Fungi</taxon>
        <taxon>Dikarya</taxon>
        <taxon>Basidiomycota</taxon>
        <taxon>Agaricomycotina</taxon>
        <taxon>Agaricomycetes</taxon>
        <taxon>Agaricomycetidae</taxon>
        <taxon>Agaricales</taxon>
        <taxon>Marasmiineae</taxon>
        <taxon>Mycenaceae</taxon>
        <taxon>Mycena</taxon>
    </lineage>
</organism>
<dbReference type="InterPro" id="IPR027417">
    <property type="entry name" value="P-loop_NTPase"/>
</dbReference>
<comment type="caution">
    <text evidence="2">The sequence shown here is derived from an EMBL/GenBank/DDBJ whole genome shotgun (WGS) entry which is preliminary data.</text>
</comment>
<keyword evidence="3" id="KW-1185">Reference proteome</keyword>
<dbReference type="GO" id="GO:0005524">
    <property type="term" value="F:ATP binding"/>
    <property type="evidence" value="ECO:0007669"/>
    <property type="project" value="InterPro"/>
</dbReference>
<dbReference type="SUPFAM" id="SSF52540">
    <property type="entry name" value="P-loop containing nucleoside triphosphate hydrolases"/>
    <property type="match status" value="1"/>
</dbReference>
<name>A0AAD7N8S1_9AGAR</name>
<evidence type="ECO:0000313" key="2">
    <source>
        <dbReference type="EMBL" id="KAJ7750580.1"/>
    </source>
</evidence>
<dbReference type="AlphaFoldDB" id="A0AAD7N8S1"/>
<sequence length="276" mass="30364">MAIDKNNHAIPIGVLLFSAKQSANAKGMGTNEVGEEFEVMVGSTDNDPRERSGLNKTWSLILLLLCIFHVWQAWRNGLIKHVVYPKEKSEIVVYEEAITEYNAGSYPAAKNDVPEKSDRVMRDVTSDESWGRPPEVAGTTPYWLDASPVLIAFPSRAPPPRMPNVQSRVVSASSSGPPQYSFAQIRAKSIEHLGYQPCLWQIRVVEAILKRDGDVVCISATGSGKTLTFWLPLLFKTDGIQLVISPLNILGDQNVTQLSKMGIDGISITAETINLN</sequence>
<reference evidence="2" key="1">
    <citation type="submission" date="2023-03" db="EMBL/GenBank/DDBJ databases">
        <title>Massive genome expansion in bonnet fungi (Mycena s.s.) driven by repeated elements and novel gene families across ecological guilds.</title>
        <authorList>
            <consortium name="Lawrence Berkeley National Laboratory"/>
            <person name="Harder C.B."/>
            <person name="Miyauchi S."/>
            <person name="Viragh M."/>
            <person name="Kuo A."/>
            <person name="Thoen E."/>
            <person name="Andreopoulos B."/>
            <person name="Lu D."/>
            <person name="Skrede I."/>
            <person name="Drula E."/>
            <person name="Henrissat B."/>
            <person name="Morin E."/>
            <person name="Kohler A."/>
            <person name="Barry K."/>
            <person name="LaButti K."/>
            <person name="Morin E."/>
            <person name="Salamov A."/>
            <person name="Lipzen A."/>
            <person name="Mereny Z."/>
            <person name="Hegedus B."/>
            <person name="Baldrian P."/>
            <person name="Stursova M."/>
            <person name="Weitz H."/>
            <person name="Taylor A."/>
            <person name="Grigoriev I.V."/>
            <person name="Nagy L.G."/>
            <person name="Martin F."/>
            <person name="Kauserud H."/>
        </authorList>
    </citation>
    <scope>NUCLEOTIDE SEQUENCE</scope>
    <source>
        <strain evidence="2">CBHHK182m</strain>
    </source>
</reference>
<dbReference type="GO" id="GO:0003676">
    <property type="term" value="F:nucleic acid binding"/>
    <property type="evidence" value="ECO:0007669"/>
    <property type="project" value="InterPro"/>
</dbReference>
<evidence type="ECO:0000313" key="3">
    <source>
        <dbReference type="Proteomes" id="UP001215598"/>
    </source>
</evidence>
<proteinExistence type="predicted"/>
<dbReference type="Proteomes" id="UP001215598">
    <property type="component" value="Unassembled WGS sequence"/>
</dbReference>